<organism evidence="1 2">
    <name type="scientific">Diphasiastrum complanatum</name>
    <name type="common">Issler's clubmoss</name>
    <name type="synonym">Lycopodium complanatum</name>
    <dbReference type="NCBI Taxonomy" id="34168"/>
    <lineage>
        <taxon>Eukaryota</taxon>
        <taxon>Viridiplantae</taxon>
        <taxon>Streptophyta</taxon>
        <taxon>Embryophyta</taxon>
        <taxon>Tracheophyta</taxon>
        <taxon>Lycopodiopsida</taxon>
        <taxon>Lycopodiales</taxon>
        <taxon>Lycopodiaceae</taxon>
        <taxon>Lycopodioideae</taxon>
        <taxon>Diphasiastrum</taxon>
    </lineage>
</organism>
<dbReference type="EMBL" id="CM055093">
    <property type="protein sequence ID" value="KAJ7567256.1"/>
    <property type="molecule type" value="Genomic_DNA"/>
</dbReference>
<proteinExistence type="predicted"/>
<gene>
    <name evidence="1" type="ORF">O6H91_02G139200</name>
</gene>
<dbReference type="Proteomes" id="UP001162992">
    <property type="component" value="Chromosome 2"/>
</dbReference>
<reference evidence="2" key="1">
    <citation type="journal article" date="2024" name="Proc. Natl. Acad. Sci. U.S.A.">
        <title>Extraordinary preservation of gene collinearity over three hundred million years revealed in homosporous lycophytes.</title>
        <authorList>
            <person name="Li C."/>
            <person name="Wickell D."/>
            <person name="Kuo L.Y."/>
            <person name="Chen X."/>
            <person name="Nie B."/>
            <person name="Liao X."/>
            <person name="Peng D."/>
            <person name="Ji J."/>
            <person name="Jenkins J."/>
            <person name="Williams M."/>
            <person name="Shu S."/>
            <person name="Plott C."/>
            <person name="Barry K."/>
            <person name="Rajasekar S."/>
            <person name="Grimwood J."/>
            <person name="Han X."/>
            <person name="Sun S."/>
            <person name="Hou Z."/>
            <person name="He W."/>
            <person name="Dai G."/>
            <person name="Sun C."/>
            <person name="Schmutz J."/>
            <person name="Leebens-Mack J.H."/>
            <person name="Li F.W."/>
            <person name="Wang L."/>
        </authorList>
    </citation>
    <scope>NUCLEOTIDE SEQUENCE [LARGE SCALE GENOMIC DNA]</scope>
    <source>
        <strain evidence="2">cv. PW_Plant_1</strain>
    </source>
</reference>
<evidence type="ECO:0000313" key="2">
    <source>
        <dbReference type="Proteomes" id="UP001162992"/>
    </source>
</evidence>
<evidence type="ECO:0000313" key="1">
    <source>
        <dbReference type="EMBL" id="KAJ7567256.1"/>
    </source>
</evidence>
<keyword evidence="2" id="KW-1185">Reference proteome</keyword>
<accession>A0ACC2ELB4</accession>
<protein>
    <submittedName>
        <fullName evidence="1">Uncharacterized protein</fullName>
    </submittedName>
</protein>
<comment type="caution">
    <text evidence="1">The sequence shown here is derived from an EMBL/GenBank/DDBJ whole genome shotgun (WGS) entry which is preliminary data.</text>
</comment>
<sequence>MSVTGGQSPEAKATSLSLLTWHWLNKFMLIGKSKPLQFEDLYDLNVEETVQHCEQQWNKAMAEEVKLLNSDHKRLPSVLRVLFRAMGGELLNAATFKPIWLGAVLLQVYVLQGLVNLAQDKHERAPWWCGALLVLGMFVASVTQCIAHHMCISISQKVAMKVRAAVSIAVFTKMMSMRMSALVGTSGGQMLNLINNDTQKLLDATILFHFVWFGVVEMLTVTWLAVKEVGISALAGMTVIFLTHPLQTVIAKAVGRIRTKALQATDARVRLTGEILVGLRVVKFYGWTKVFLGKVNVLRSTEMRWIARSRYYLASISAFRDGILPIAILATFGMYVGLHGKILNSTKAFTVMALFGVALRSFPLAAAGLQNGGEAWIAIRRLQAFFELPNGKAFKTKEELSKISEESNRPVDVSNCTFSWKLQDEKHPEKVQFQWILKQSFEFKQSFRRSLGGSFRRSFRKPLTSRHFRSLSAEVNPESIVPNVESSHKLISDSKGPTDDAKADDSMQGSNLSSIDFHLNSGELVGVVGSTGSGKSSLLFALLGEMEFLDGSFSCTRMNVAYVPQQAWIFNDTIKNNIIFGSSYDEKRYRSVIKACALERDIAKLQDGDNSEIGERGVNLSGGQKARLSLARACYSKAQLVLMDDPLSAVDVPTAKHLMQHVFSGMLNGRAVVLVTHHTNFLDVCDRLYLIENGSCSPIEKTAKLLKTKFYLSNEENHLSPNEKDELPGGPSMHDMDAYGYNMKIEPDAEIRNQFSPGKYLYQKYHADDLGRSKKPRKKFRRAFTMKEDRATGSVKLDNHVEYLKAAGGILPFVFVMLVFIVAQAVRIMTDYWLSLWTDEAYNLRTVEYVTIYAGFGVSAFVLLLVRALLFTRFALVAAKRLHEEMAEKVFRSPQLFFDQNPVGRILNRFSKDQSLVDELLPNSAQQTLEVLMGFLASIILVCLLIRWMILMLPLLAIAFFYLTHSYLVVSRELKRLDGLSRSPIYSHFEETLRGIPSVRAYGAQTTMHIRFASLINKNNRVYILSAHASRWLAVRLDFCAAICITAVAMLVVLLRQKLAPGLTGVLLVQSFHLLSYLQLAARVGSDTENFFTSVERIQSYTKLHTEENSVSDPGTMPKDWPSQGEIEFRKYTMAYQKDLRPVLRDLSFRVNAREKVGIMGRTGAGKSTLVAALFRMVDNPACSGSILIDAIDIRDVYLDDLRKRLCIIPQDPVLFRGTIRFNVDPFEEHTDIEIWESLENVHLQDKIHSLYGAVSENGENLSVGQRQLLCLARCILRNSRVIIMDEATAALDHQTAHLVKTAASTIFKECTVLTVAHRIETVIDYDRVLVLKTGGRIAEFDSPFNLLKAAETSQESGGIFSNMIAECEPSIAFRLREAAEAAEAARSRKLEKQQQKEDNK</sequence>
<name>A0ACC2ELB4_DIPCM</name>